<protein>
    <submittedName>
        <fullName evidence="4">DegV family EDD domain-containing protein</fullName>
    </submittedName>
</protein>
<dbReference type="SUPFAM" id="SSF82549">
    <property type="entry name" value="DAK1/DegV-like"/>
    <property type="match status" value="1"/>
</dbReference>
<evidence type="ECO:0000313" key="5">
    <source>
        <dbReference type="Proteomes" id="UP000430975"/>
    </source>
</evidence>
<evidence type="ECO:0000256" key="1">
    <source>
        <dbReference type="ARBA" id="ARBA00003238"/>
    </source>
</evidence>
<dbReference type="EMBL" id="WJQS01000003">
    <property type="protein sequence ID" value="MRI85268.1"/>
    <property type="molecule type" value="Genomic_DNA"/>
</dbReference>
<organism evidence="4 5">
    <name type="scientific">Fundicoccus ignavus</name>
    <dbReference type="NCBI Taxonomy" id="2664442"/>
    <lineage>
        <taxon>Bacteria</taxon>
        <taxon>Bacillati</taxon>
        <taxon>Bacillota</taxon>
        <taxon>Bacilli</taxon>
        <taxon>Lactobacillales</taxon>
        <taxon>Aerococcaceae</taxon>
        <taxon>Fundicoccus</taxon>
    </lineage>
</organism>
<proteinExistence type="predicted"/>
<dbReference type="GO" id="GO:0008289">
    <property type="term" value="F:lipid binding"/>
    <property type="evidence" value="ECO:0007669"/>
    <property type="project" value="UniProtKB-KW"/>
</dbReference>
<dbReference type="InterPro" id="IPR043168">
    <property type="entry name" value="DegV_C"/>
</dbReference>
<dbReference type="EMBL" id="WJQR01000006">
    <property type="protein sequence ID" value="MRI81952.1"/>
    <property type="molecule type" value="Genomic_DNA"/>
</dbReference>
<evidence type="ECO:0000256" key="2">
    <source>
        <dbReference type="ARBA" id="ARBA00023121"/>
    </source>
</evidence>
<evidence type="ECO:0000313" key="3">
    <source>
        <dbReference type="EMBL" id="MRI81952.1"/>
    </source>
</evidence>
<evidence type="ECO:0000313" key="6">
    <source>
        <dbReference type="Proteomes" id="UP000469870"/>
    </source>
</evidence>
<dbReference type="RefSeq" id="WP_153862134.1">
    <property type="nucleotide sequence ID" value="NZ_WJQR01000006.1"/>
</dbReference>
<dbReference type="AlphaFoldDB" id="A0A6I2GL24"/>
<dbReference type="InterPro" id="IPR003797">
    <property type="entry name" value="DegV"/>
</dbReference>
<gene>
    <name evidence="4" type="ORF">GIY09_05185</name>
    <name evidence="3" type="ORF">GIY11_07955</name>
</gene>
<dbReference type="Proteomes" id="UP000430975">
    <property type="component" value="Unassembled WGS sequence"/>
</dbReference>
<dbReference type="Pfam" id="PF02645">
    <property type="entry name" value="DegV"/>
    <property type="match status" value="1"/>
</dbReference>
<dbReference type="NCBIfam" id="TIGR00762">
    <property type="entry name" value="DegV"/>
    <property type="match status" value="1"/>
</dbReference>
<dbReference type="PANTHER" id="PTHR33434">
    <property type="entry name" value="DEGV DOMAIN-CONTAINING PROTEIN DR_1986-RELATED"/>
    <property type="match status" value="1"/>
</dbReference>
<reference evidence="5 6" key="1">
    <citation type="submission" date="2019-11" db="EMBL/GenBank/DDBJ databases">
        <title>Characterisation of Fundicoccus ignavus gen. nov. sp. nov., a novel genus of the family Aerococcaceae isolated from bulk tank milk.</title>
        <authorList>
            <person name="Siebert A."/>
            <person name="Huptas C."/>
            <person name="Wenning M."/>
            <person name="Scherer S."/>
            <person name="Doll E.V."/>
        </authorList>
    </citation>
    <scope>NUCLEOTIDE SEQUENCE [LARGE SCALE GENOMIC DNA]</scope>
    <source>
        <strain evidence="3 6">DSM 109653</strain>
        <strain evidence="4 5">WS4759</strain>
    </source>
</reference>
<dbReference type="Proteomes" id="UP000469870">
    <property type="component" value="Unassembled WGS sequence"/>
</dbReference>
<dbReference type="Gene3D" id="3.40.50.10170">
    <property type="match status" value="1"/>
</dbReference>
<keyword evidence="2" id="KW-0446">Lipid-binding</keyword>
<dbReference type="Gene3D" id="3.30.1180.10">
    <property type="match status" value="1"/>
</dbReference>
<evidence type="ECO:0000313" key="4">
    <source>
        <dbReference type="EMBL" id="MRI85268.1"/>
    </source>
</evidence>
<name>A0A6I2GL24_9LACT</name>
<sequence length="290" mass="31968">MKAAIIVDSTAGLSKEVTDNPNVFQIFLSTIFEDGTVYVDTPNEKLTQEFYDRMDQESVLPKSSQPEPQQAYDVFERILAEGYDTVFGLFLSSKISGTYQTVHSVSQEFTDRLSIHLIDSELTSFVMEGITKNLLTLTQKDLSSEDILSKIDSALKQSAFYFMPATLDNLVKGGRLSSFSGMIGNLLSIKPLITISHESNGEVIVSEKVRSMKKALNRLYTLACEHIEQYPDNAYITVGHTGAPKDAELLRDQLLVTYPEASIRIGFITPVLGTHGGTGAVSINIAPLEK</sequence>
<dbReference type="InterPro" id="IPR050270">
    <property type="entry name" value="DegV_domain_contain"/>
</dbReference>
<dbReference type="PROSITE" id="PS51482">
    <property type="entry name" value="DEGV"/>
    <property type="match status" value="1"/>
</dbReference>
<comment type="caution">
    <text evidence="4">The sequence shown here is derived from an EMBL/GenBank/DDBJ whole genome shotgun (WGS) entry which is preliminary data.</text>
</comment>
<comment type="function">
    <text evidence="1">May bind long-chain fatty acids, such as palmitate, and may play a role in lipid transport or fatty acid metabolism.</text>
</comment>
<dbReference type="PANTHER" id="PTHR33434:SF2">
    <property type="entry name" value="FATTY ACID-BINDING PROTEIN TM_1468"/>
    <property type="match status" value="1"/>
</dbReference>
<accession>A0A6I2GL24</accession>
<keyword evidence="5" id="KW-1185">Reference proteome</keyword>